<dbReference type="Proteomes" id="UP001138757">
    <property type="component" value="Unassembled WGS sequence"/>
</dbReference>
<accession>A0A9X1DDX8</accession>
<feature type="chain" id="PRO_5040750548" description="DUF5333 domain-containing protein" evidence="1">
    <location>
        <begin position="27"/>
        <end position="169"/>
    </location>
</feature>
<evidence type="ECO:0000313" key="3">
    <source>
        <dbReference type="Proteomes" id="UP001138757"/>
    </source>
</evidence>
<feature type="signal peptide" evidence="1">
    <location>
        <begin position="1"/>
        <end position="26"/>
    </location>
</feature>
<dbReference type="RefSeq" id="WP_214624015.1">
    <property type="nucleotide sequence ID" value="NZ_JAHGAW010000007.1"/>
</dbReference>
<dbReference type="AlphaFoldDB" id="A0A9X1DDX8"/>
<name>A0A9X1DDX8_9SPHN</name>
<sequence>MGRGKIARAVWVGVLCAMTAAAPAHAQRCWNQTLVEAAQVKEYDVMLMVATLRCQAKGVDFSSTYNSFVLTHKPILKAVGDEMIRELNTSLGGKAALKAYDSMSVTMANKYGRGIDGLECSDFQIMLTEAQASRSTRADLLALAQRAGADPVLPAPRCAPPMQTAAATN</sequence>
<dbReference type="EMBL" id="JAHGAW010000007">
    <property type="protein sequence ID" value="MBT2187773.1"/>
    <property type="molecule type" value="Genomic_DNA"/>
</dbReference>
<comment type="caution">
    <text evidence="2">The sequence shown here is derived from an EMBL/GenBank/DDBJ whole genome shotgun (WGS) entry which is preliminary data.</text>
</comment>
<organism evidence="2 3">
    <name type="scientific">Sphingobium nicotianae</name>
    <dbReference type="NCBI Taxonomy" id="2782607"/>
    <lineage>
        <taxon>Bacteria</taxon>
        <taxon>Pseudomonadati</taxon>
        <taxon>Pseudomonadota</taxon>
        <taxon>Alphaproteobacteria</taxon>
        <taxon>Sphingomonadales</taxon>
        <taxon>Sphingomonadaceae</taxon>
        <taxon>Sphingobium</taxon>
    </lineage>
</organism>
<keyword evidence="1" id="KW-0732">Signal</keyword>
<evidence type="ECO:0000313" key="2">
    <source>
        <dbReference type="EMBL" id="MBT2187773.1"/>
    </source>
</evidence>
<evidence type="ECO:0000256" key="1">
    <source>
        <dbReference type="SAM" id="SignalP"/>
    </source>
</evidence>
<evidence type="ECO:0008006" key="4">
    <source>
        <dbReference type="Google" id="ProtNLM"/>
    </source>
</evidence>
<gene>
    <name evidence="2" type="ORF">KK488_12535</name>
</gene>
<protein>
    <recommendedName>
        <fullName evidence="4">DUF5333 domain-containing protein</fullName>
    </recommendedName>
</protein>
<reference evidence="2" key="1">
    <citation type="submission" date="2021-05" db="EMBL/GenBank/DDBJ databases">
        <title>Genome of Sphingobium sp. strain.</title>
        <authorList>
            <person name="Fan R."/>
        </authorList>
    </citation>
    <scope>NUCLEOTIDE SEQUENCE</scope>
    <source>
        <strain evidence="2">H33</strain>
    </source>
</reference>
<proteinExistence type="predicted"/>
<keyword evidence="3" id="KW-1185">Reference proteome</keyword>